<keyword evidence="2" id="KW-0808">Transferase</keyword>
<dbReference type="AlphaFoldDB" id="A0A9K3NVV5"/>
<sequence>MVKESRLKQKKLQNQLKIQSKFHELEDLMGATFEFGKESLLAEGRCGPVYRAVLPGDIHMAVKVLERARGMSHDEAVCMFEELSKLNHPNLLPISGYCIAVNHHVMWQRH</sequence>
<dbReference type="InterPro" id="IPR051824">
    <property type="entry name" value="LRR_Rcpt-Like_S/T_Kinase"/>
</dbReference>
<keyword evidence="2" id="KW-0723">Serine/threonine-protein kinase</keyword>
<dbReference type="Gramene" id="mRNA:HanXRQr2_Chr03g0121051">
    <property type="protein sequence ID" value="mRNA:HanXRQr2_Chr03g0121051"/>
    <property type="gene ID" value="HanXRQr2_Chr03g0121051"/>
</dbReference>
<dbReference type="OrthoDB" id="1394818at2759"/>
<dbReference type="Proteomes" id="UP000215914">
    <property type="component" value="Unassembled WGS sequence"/>
</dbReference>
<dbReference type="InterPro" id="IPR011009">
    <property type="entry name" value="Kinase-like_dom_sf"/>
</dbReference>
<proteinExistence type="predicted"/>
<dbReference type="EMBL" id="MNCJ02000318">
    <property type="protein sequence ID" value="KAF5815257.1"/>
    <property type="molecule type" value="Genomic_DNA"/>
</dbReference>
<evidence type="ECO:0000256" key="1">
    <source>
        <dbReference type="ARBA" id="ARBA00004479"/>
    </source>
</evidence>
<dbReference type="EC" id="2.7.11.1" evidence="2"/>
<dbReference type="GO" id="GO:0016020">
    <property type="term" value="C:membrane"/>
    <property type="evidence" value="ECO:0007669"/>
    <property type="project" value="UniProtKB-SubCell"/>
</dbReference>
<keyword evidence="2" id="KW-0418">Kinase</keyword>
<dbReference type="PANTHER" id="PTHR48006">
    <property type="entry name" value="LEUCINE-RICH REPEAT-CONTAINING PROTEIN DDB_G0281931-RELATED"/>
    <property type="match status" value="1"/>
</dbReference>
<organism evidence="2 3">
    <name type="scientific">Helianthus annuus</name>
    <name type="common">Common sunflower</name>
    <dbReference type="NCBI Taxonomy" id="4232"/>
    <lineage>
        <taxon>Eukaryota</taxon>
        <taxon>Viridiplantae</taxon>
        <taxon>Streptophyta</taxon>
        <taxon>Embryophyta</taxon>
        <taxon>Tracheophyta</taxon>
        <taxon>Spermatophyta</taxon>
        <taxon>Magnoliopsida</taxon>
        <taxon>eudicotyledons</taxon>
        <taxon>Gunneridae</taxon>
        <taxon>Pentapetalae</taxon>
        <taxon>asterids</taxon>
        <taxon>campanulids</taxon>
        <taxon>Asterales</taxon>
        <taxon>Asteraceae</taxon>
        <taxon>Asteroideae</taxon>
        <taxon>Heliantheae alliance</taxon>
        <taxon>Heliantheae</taxon>
        <taxon>Helianthus</taxon>
    </lineage>
</organism>
<reference evidence="2" key="2">
    <citation type="submission" date="2020-06" db="EMBL/GenBank/DDBJ databases">
        <title>Helianthus annuus Genome sequencing and assembly Release 2.</title>
        <authorList>
            <person name="Gouzy J."/>
            <person name="Langlade N."/>
            <person name="Munos S."/>
        </authorList>
    </citation>
    <scope>NUCLEOTIDE SEQUENCE</scope>
    <source>
        <tissue evidence="2">Leaves</tissue>
    </source>
</reference>
<comment type="subcellular location">
    <subcellularLocation>
        <location evidence="1">Membrane</location>
        <topology evidence="1">Single-pass type I membrane protein</topology>
    </subcellularLocation>
</comment>
<dbReference type="GO" id="GO:0004674">
    <property type="term" value="F:protein serine/threonine kinase activity"/>
    <property type="evidence" value="ECO:0007669"/>
    <property type="project" value="UniProtKB-KW"/>
</dbReference>
<dbReference type="Gene3D" id="3.30.200.20">
    <property type="entry name" value="Phosphorylase Kinase, domain 1"/>
    <property type="match status" value="1"/>
</dbReference>
<comment type="caution">
    <text evidence="2">The sequence shown here is derived from an EMBL/GenBank/DDBJ whole genome shotgun (WGS) entry which is preliminary data.</text>
</comment>
<evidence type="ECO:0000313" key="3">
    <source>
        <dbReference type="Proteomes" id="UP000215914"/>
    </source>
</evidence>
<name>A0A9K3NVV5_HELAN</name>
<evidence type="ECO:0000313" key="2">
    <source>
        <dbReference type="EMBL" id="KAF5815257.1"/>
    </source>
</evidence>
<reference evidence="2" key="1">
    <citation type="journal article" date="2017" name="Nature">
        <title>The sunflower genome provides insights into oil metabolism, flowering and Asterid evolution.</title>
        <authorList>
            <person name="Badouin H."/>
            <person name="Gouzy J."/>
            <person name="Grassa C.J."/>
            <person name="Murat F."/>
            <person name="Staton S.E."/>
            <person name="Cottret L."/>
            <person name="Lelandais-Briere C."/>
            <person name="Owens G.L."/>
            <person name="Carrere S."/>
            <person name="Mayjonade B."/>
            <person name="Legrand L."/>
            <person name="Gill N."/>
            <person name="Kane N.C."/>
            <person name="Bowers J.E."/>
            <person name="Hubner S."/>
            <person name="Bellec A."/>
            <person name="Berard A."/>
            <person name="Berges H."/>
            <person name="Blanchet N."/>
            <person name="Boniface M.C."/>
            <person name="Brunel D."/>
            <person name="Catrice O."/>
            <person name="Chaidir N."/>
            <person name="Claudel C."/>
            <person name="Donnadieu C."/>
            <person name="Faraut T."/>
            <person name="Fievet G."/>
            <person name="Helmstetter N."/>
            <person name="King M."/>
            <person name="Knapp S.J."/>
            <person name="Lai Z."/>
            <person name="Le Paslier M.C."/>
            <person name="Lippi Y."/>
            <person name="Lorenzon L."/>
            <person name="Mandel J.R."/>
            <person name="Marage G."/>
            <person name="Marchand G."/>
            <person name="Marquand E."/>
            <person name="Bret-Mestries E."/>
            <person name="Morien E."/>
            <person name="Nambeesan S."/>
            <person name="Nguyen T."/>
            <person name="Pegot-Espagnet P."/>
            <person name="Pouilly N."/>
            <person name="Raftis F."/>
            <person name="Sallet E."/>
            <person name="Schiex T."/>
            <person name="Thomas J."/>
            <person name="Vandecasteele C."/>
            <person name="Vares D."/>
            <person name="Vear F."/>
            <person name="Vautrin S."/>
            <person name="Crespi M."/>
            <person name="Mangin B."/>
            <person name="Burke J.M."/>
            <person name="Salse J."/>
            <person name="Munos S."/>
            <person name="Vincourt P."/>
            <person name="Rieseberg L.H."/>
            <person name="Langlade N.B."/>
        </authorList>
    </citation>
    <scope>NUCLEOTIDE SEQUENCE</scope>
    <source>
        <tissue evidence="2">Leaves</tissue>
    </source>
</reference>
<accession>A0A9K3NVV5</accession>
<protein>
    <submittedName>
        <fullName evidence="2">Non-specific serine/threonine protein kinase</fullName>
        <ecNumber evidence="2">2.7.11.1</ecNumber>
    </submittedName>
</protein>
<dbReference type="PANTHER" id="PTHR48006:SF10">
    <property type="entry name" value="CALMODULIN-BINDING RECEPTOR KINASE CAMRLK"/>
    <property type="match status" value="1"/>
</dbReference>
<dbReference type="SUPFAM" id="SSF56112">
    <property type="entry name" value="Protein kinase-like (PK-like)"/>
    <property type="match status" value="1"/>
</dbReference>
<gene>
    <name evidence="2" type="ORF">HanXRQr2_Chr03g0121051</name>
</gene>
<keyword evidence="3" id="KW-1185">Reference proteome</keyword>